<dbReference type="PANTHER" id="PTHR11783">
    <property type="entry name" value="SULFOTRANSFERASE SULT"/>
    <property type="match status" value="1"/>
</dbReference>
<dbReference type="GO" id="GO:0008146">
    <property type="term" value="F:sulfotransferase activity"/>
    <property type="evidence" value="ECO:0007669"/>
    <property type="project" value="InterPro"/>
</dbReference>
<feature type="domain" description="Sulfotransferase" evidence="4">
    <location>
        <begin position="387"/>
        <end position="641"/>
    </location>
</feature>
<protein>
    <recommendedName>
        <fullName evidence="4">Sulfotransferase domain-containing protein</fullName>
    </recommendedName>
</protein>
<dbReference type="InterPro" id="IPR027417">
    <property type="entry name" value="P-loop_NTPase"/>
</dbReference>
<evidence type="ECO:0000259" key="4">
    <source>
        <dbReference type="Pfam" id="PF00685"/>
    </source>
</evidence>
<keyword evidence="2" id="KW-0808">Transferase</keyword>
<dbReference type="SUPFAM" id="SSF52540">
    <property type="entry name" value="P-loop containing nucleoside triphosphate hydrolases"/>
    <property type="match status" value="1"/>
</dbReference>
<dbReference type="Pfam" id="PF00685">
    <property type="entry name" value="Sulfotransfer_1"/>
    <property type="match status" value="1"/>
</dbReference>
<dbReference type="Gene3D" id="3.40.50.300">
    <property type="entry name" value="P-loop containing nucleotide triphosphate hydrolases"/>
    <property type="match status" value="1"/>
</dbReference>
<evidence type="ECO:0000313" key="5">
    <source>
        <dbReference type="EMBL" id="KAJ8766594.1"/>
    </source>
</evidence>
<sequence length="648" mass="73373">MGRRALGDVAALLLLTLMVLVVLVIAEGRRLKEDYDHVVVDDGLLSTTSNLNDLDRDALYALISDSSTEGGGGARASEDQTMHYDLIFIFKLMTITLTLLLLLYYEWFKLVSGTAKSEWEAMVQQGLAIIYAIPLWRSHFDVNIFDLTISEINYPSGAPGSLQQHHESQCLENKVDEFEPTNISGKESLAVLNKAEAKCGSLNQIMQTYNEPDATSARGPKARYYSQRNVSKALTMRSRAAATESKERAVRAAHKFNPDYPYFRSIMGNYNVSKVFLLVGQTHPSPNNLPEYGKTFTKPPDGEGKEKSLPVPNDIISYVFVLYHVSVLAEGERFQQTYTRHNEIIQTLPKHRGRTGGVWQYMGFWFSSDVLKGLLLIQDRHFIPKSTDIFVATCPKSGTTWLKALIFATVNRTLFDFADHPLLTNSPHDLVPYLDRLICQEEFVSRIRDQPAPRIFATHFPYTLLPDNVRDSGCRFVYVCRDPKDILVSGWHFIHKLRDISPVSMQDAVSSFSKGVVEYGPFWDHMLSYKKASMSAPEKILFLTYEELTKDPIVQVKRLAEFVGMPFSVKEVTDGVVEKIVRLCSFENLQNLEVNKNVNSIQENYKNPDFFRKGEVGDWKNHLSPDMAAVIDEITEEKLKSEGINFSA</sequence>
<gene>
    <name evidence="5" type="ORF">K2173_001112</name>
</gene>
<evidence type="ECO:0000313" key="6">
    <source>
        <dbReference type="Proteomes" id="UP001159364"/>
    </source>
</evidence>
<evidence type="ECO:0000256" key="2">
    <source>
        <dbReference type="ARBA" id="ARBA00022679"/>
    </source>
</evidence>
<keyword evidence="6" id="KW-1185">Reference proteome</keyword>
<reference evidence="5 6" key="1">
    <citation type="submission" date="2021-09" db="EMBL/GenBank/DDBJ databases">
        <title>Genomic insights and catalytic innovation underlie evolution of tropane alkaloids biosynthesis.</title>
        <authorList>
            <person name="Wang Y.-J."/>
            <person name="Tian T."/>
            <person name="Huang J.-P."/>
            <person name="Huang S.-X."/>
        </authorList>
    </citation>
    <scope>NUCLEOTIDE SEQUENCE [LARGE SCALE GENOMIC DNA]</scope>
    <source>
        <strain evidence="5">KIB-2018</strain>
        <tissue evidence="5">Leaf</tissue>
    </source>
</reference>
<accession>A0AAV8TKE5</accession>
<organism evidence="5 6">
    <name type="scientific">Erythroxylum novogranatense</name>
    <dbReference type="NCBI Taxonomy" id="1862640"/>
    <lineage>
        <taxon>Eukaryota</taxon>
        <taxon>Viridiplantae</taxon>
        <taxon>Streptophyta</taxon>
        <taxon>Embryophyta</taxon>
        <taxon>Tracheophyta</taxon>
        <taxon>Spermatophyta</taxon>
        <taxon>Magnoliopsida</taxon>
        <taxon>eudicotyledons</taxon>
        <taxon>Gunneridae</taxon>
        <taxon>Pentapetalae</taxon>
        <taxon>rosids</taxon>
        <taxon>fabids</taxon>
        <taxon>Malpighiales</taxon>
        <taxon>Erythroxylaceae</taxon>
        <taxon>Erythroxylum</taxon>
    </lineage>
</organism>
<keyword evidence="3" id="KW-0472">Membrane</keyword>
<dbReference type="AlphaFoldDB" id="A0AAV8TKE5"/>
<dbReference type="EMBL" id="JAIWQS010000004">
    <property type="protein sequence ID" value="KAJ8766594.1"/>
    <property type="molecule type" value="Genomic_DNA"/>
</dbReference>
<feature type="transmembrane region" description="Helical" evidence="3">
    <location>
        <begin position="84"/>
        <end position="105"/>
    </location>
</feature>
<keyword evidence="3" id="KW-1133">Transmembrane helix</keyword>
<keyword evidence="3" id="KW-0812">Transmembrane</keyword>
<comment type="similarity">
    <text evidence="1">Belongs to the sulfotransferase 1 family.</text>
</comment>
<name>A0AAV8TKE5_9ROSI</name>
<comment type="caution">
    <text evidence="5">The sequence shown here is derived from an EMBL/GenBank/DDBJ whole genome shotgun (WGS) entry which is preliminary data.</text>
</comment>
<feature type="transmembrane region" description="Helical" evidence="3">
    <location>
        <begin position="6"/>
        <end position="26"/>
    </location>
</feature>
<evidence type="ECO:0000256" key="3">
    <source>
        <dbReference type="SAM" id="Phobius"/>
    </source>
</evidence>
<dbReference type="InterPro" id="IPR000863">
    <property type="entry name" value="Sulfotransferase_dom"/>
</dbReference>
<proteinExistence type="inferred from homology"/>
<evidence type="ECO:0000256" key="1">
    <source>
        <dbReference type="ARBA" id="ARBA00005771"/>
    </source>
</evidence>
<dbReference type="Proteomes" id="UP001159364">
    <property type="component" value="Linkage Group LG04"/>
</dbReference>